<dbReference type="PANTHER" id="PTHR11920:SF501">
    <property type="entry name" value="GUANYLATE CYCLASE 32E"/>
    <property type="match status" value="1"/>
</dbReference>
<gene>
    <name evidence="8" type="primary">RvY_04084</name>
    <name evidence="8" type="synonym">RvY_04084.1</name>
    <name evidence="8" type="ORF">RvY_04084-1</name>
</gene>
<dbReference type="GO" id="GO:0005524">
    <property type="term" value="F:ATP binding"/>
    <property type="evidence" value="ECO:0007669"/>
    <property type="project" value="InterPro"/>
</dbReference>
<sequence>MIAARKENMTDGKHVFMSCGIQGVPAQDAVYWRADDGNDEMALQAFQSLLIISDGVVDWNGSTDFLQQINDLFAERYGWHVPLNETNNDGPIRTYEMFLIFSDVFRRTWENFGSMTIADFVMAFANHTYDLPTRSVYLDPVGTMIALVPVKRLNATTAFYDTVLRIHPKTGEMIVLTDSWFDMTFLPGDFPLCGDHGEKCFVTRSPDLFIAIVVVAVFVVLLLCVGFWAARRKYRKRLVEHLMIERSAIEETYGTKISRNWSYRNQEVELMKVTSSTEQNLFGNSRHPLYHIELQSILIAVSQLSHPNIATFYGLTFDRTEWYAVFEADVKGTLATVLSTNCDSIFFDFDIRMVFATSLIEGLYYIHHSPVHYHGHLTPEVCLMNNRYTLRITGVGTTRLQNPKKSNSHFQYQNKDVHELGAILQCICADIQEIPISYLDIISKCHATPAPSASIAKIRSEMDRMFPRQNNIVDLLLSRLGKHAQDLEETVHLRSEELGVEMGKVDLLLREMLPA</sequence>
<name>A0A1D1UQB7_RAMVA</name>
<evidence type="ECO:0000259" key="7">
    <source>
        <dbReference type="PROSITE" id="PS50011"/>
    </source>
</evidence>
<evidence type="ECO:0000256" key="5">
    <source>
        <dbReference type="ARBA" id="ARBA00023293"/>
    </source>
</evidence>
<dbReference type="InterPro" id="IPR011009">
    <property type="entry name" value="Kinase-like_dom_sf"/>
</dbReference>
<feature type="domain" description="Protein kinase" evidence="7">
    <location>
        <begin position="238"/>
        <end position="515"/>
    </location>
</feature>
<keyword evidence="5" id="KW-0141">cGMP biosynthesis</keyword>
<dbReference type="Pfam" id="PF07714">
    <property type="entry name" value="PK_Tyr_Ser-Thr"/>
    <property type="match status" value="1"/>
</dbReference>
<evidence type="ECO:0000313" key="8">
    <source>
        <dbReference type="EMBL" id="GAU91919.1"/>
    </source>
</evidence>
<keyword evidence="3" id="KW-0547">Nucleotide-binding</keyword>
<organism evidence="8 9">
    <name type="scientific">Ramazzottius varieornatus</name>
    <name type="common">Water bear</name>
    <name type="synonym">Tardigrade</name>
    <dbReference type="NCBI Taxonomy" id="947166"/>
    <lineage>
        <taxon>Eukaryota</taxon>
        <taxon>Metazoa</taxon>
        <taxon>Ecdysozoa</taxon>
        <taxon>Tardigrada</taxon>
        <taxon>Eutardigrada</taxon>
        <taxon>Parachela</taxon>
        <taxon>Hypsibioidea</taxon>
        <taxon>Ramazzottiidae</taxon>
        <taxon>Ramazzottius</taxon>
    </lineage>
</organism>
<dbReference type="GO" id="GO:0007168">
    <property type="term" value="P:receptor guanylyl cyclase signaling pathway"/>
    <property type="evidence" value="ECO:0007669"/>
    <property type="project" value="TreeGrafter"/>
</dbReference>
<evidence type="ECO:0000256" key="4">
    <source>
        <dbReference type="ARBA" id="ARBA00023239"/>
    </source>
</evidence>
<evidence type="ECO:0000256" key="3">
    <source>
        <dbReference type="ARBA" id="ARBA00022741"/>
    </source>
</evidence>
<dbReference type="SUPFAM" id="SSF53822">
    <property type="entry name" value="Periplasmic binding protein-like I"/>
    <property type="match status" value="1"/>
</dbReference>
<proteinExistence type="predicted"/>
<comment type="catalytic activity">
    <reaction evidence="1">
        <text>GTP = 3',5'-cyclic GMP + diphosphate</text>
        <dbReference type="Rhea" id="RHEA:13665"/>
        <dbReference type="ChEBI" id="CHEBI:33019"/>
        <dbReference type="ChEBI" id="CHEBI:37565"/>
        <dbReference type="ChEBI" id="CHEBI:57746"/>
        <dbReference type="EC" id="4.6.1.2"/>
    </reaction>
</comment>
<dbReference type="SUPFAM" id="SSF56112">
    <property type="entry name" value="Protein kinase-like (PK-like)"/>
    <property type="match status" value="1"/>
</dbReference>
<dbReference type="Gene3D" id="1.10.510.10">
    <property type="entry name" value="Transferase(Phosphotransferase) domain 1"/>
    <property type="match status" value="1"/>
</dbReference>
<keyword evidence="9" id="KW-1185">Reference proteome</keyword>
<dbReference type="Proteomes" id="UP000186922">
    <property type="component" value="Unassembled WGS sequence"/>
</dbReference>
<keyword evidence="6" id="KW-0812">Transmembrane</keyword>
<evidence type="ECO:0000256" key="6">
    <source>
        <dbReference type="SAM" id="Phobius"/>
    </source>
</evidence>
<protein>
    <recommendedName>
        <fullName evidence="2">guanylate cyclase</fullName>
        <ecNumber evidence="2">4.6.1.2</ecNumber>
    </recommendedName>
</protein>
<dbReference type="GO" id="GO:0004016">
    <property type="term" value="F:adenylate cyclase activity"/>
    <property type="evidence" value="ECO:0007669"/>
    <property type="project" value="TreeGrafter"/>
</dbReference>
<evidence type="ECO:0000256" key="1">
    <source>
        <dbReference type="ARBA" id="ARBA00001436"/>
    </source>
</evidence>
<dbReference type="InterPro" id="IPR028082">
    <property type="entry name" value="Peripla_BP_I"/>
</dbReference>
<dbReference type="GO" id="GO:0005886">
    <property type="term" value="C:plasma membrane"/>
    <property type="evidence" value="ECO:0007669"/>
    <property type="project" value="TreeGrafter"/>
</dbReference>
<dbReference type="PROSITE" id="PS50011">
    <property type="entry name" value="PROTEIN_KINASE_DOM"/>
    <property type="match status" value="1"/>
</dbReference>
<dbReference type="InterPro" id="IPR001245">
    <property type="entry name" value="Ser-Thr/Tyr_kinase_cat_dom"/>
</dbReference>
<feature type="transmembrane region" description="Helical" evidence="6">
    <location>
        <begin position="208"/>
        <end position="230"/>
    </location>
</feature>
<comment type="caution">
    <text evidence="8">The sequence shown here is derived from an EMBL/GenBank/DDBJ whole genome shotgun (WGS) entry which is preliminary data.</text>
</comment>
<dbReference type="AlphaFoldDB" id="A0A1D1UQB7"/>
<dbReference type="GO" id="GO:0001653">
    <property type="term" value="F:peptide receptor activity"/>
    <property type="evidence" value="ECO:0007669"/>
    <property type="project" value="TreeGrafter"/>
</dbReference>
<dbReference type="EC" id="4.6.1.2" evidence="2"/>
<evidence type="ECO:0000256" key="2">
    <source>
        <dbReference type="ARBA" id="ARBA00012202"/>
    </source>
</evidence>
<dbReference type="GO" id="GO:0004383">
    <property type="term" value="F:guanylate cyclase activity"/>
    <property type="evidence" value="ECO:0007669"/>
    <property type="project" value="UniProtKB-EC"/>
</dbReference>
<dbReference type="Gene3D" id="3.40.50.2300">
    <property type="match status" value="1"/>
</dbReference>
<accession>A0A1D1UQB7</accession>
<dbReference type="GO" id="GO:0004672">
    <property type="term" value="F:protein kinase activity"/>
    <property type="evidence" value="ECO:0007669"/>
    <property type="project" value="InterPro"/>
</dbReference>
<dbReference type="EMBL" id="BDGG01000002">
    <property type="protein sequence ID" value="GAU91919.1"/>
    <property type="molecule type" value="Genomic_DNA"/>
</dbReference>
<dbReference type="InterPro" id="IPR050401">
    <property type="entry name" value="Cyclic_nucleotide_synthase"/>
</dbReference>
<reference evidence="8 9" key="1">
    <citation type="journal article" date="2016" name="Nat. Commun.">
        <title>Extremotolerant tardigrade genome and improved radiotolerance of human cultured cells by tardigrade-unique protein.</title>
        <authorList>
            <person name="Hashimoto T."/>
            <person name="Horikawa D.D."/>
            <person name="Saito Y."/>
            <person name="Kuwahara H."/>
            <person name="Kozuka-Hata H."/>
            <person name="Shin-I T."/>
            <person name="Minakuchi Y."/>
            <person name="Ohishi K."/>
            <person name="Motoyama A."/>
            <person name="Aizu T."/>
            <person name="Enomoto A."/>
            <person name="Kondo K."/>
            <person name="Tanaka S."/>
            <person name="Hara Y."/>
            <person name="Koshikawa S."/>
            <person name="Sagara H."/>
            <person name="Miura T."/>
            <person name="Yokobori S."/>
            <person name="Miyagawa K."/>
            <person name="Suzuki Y."/>
            <person name="Kubo T."/>
            <person name="Oyama M."/>
            <person name="Kohara Y."/>
            <person name="Fujiyama A."/>
            <person name="Arakawa K."/>
            <person name="Katayama T."/>
            <person name="Toyoda A."/>
            <person name="Kunieda T."/>
        </authorList>
    </citation>
    <scope>NUCLEOTIDE SEQUENCE [LARGE SCALE GENOMIC DNA]</scope>
    <source>
        <strain evidence="8 9">YOKOZUNA-1</strain>
    </source>
</reference>
<dbReference type="STRING" id="947166.A0A1D1UQB7"/>
<dbReference type="InterPro" id="IPR000719">
    <property type="entry name" value="Prot_kinase_dom"/>
</dbReference>
<dbReference type="PANTHER" id="PTHR11920">
    <property type="entry name" value="GUANYLYL CYCLASE"/>
    <property type="match status" value="1"/>
</dbReference>
<keyword evidence="6" id="KW-1133">Transmembrane helix</keyword>
<evidence type="ECO:0000313" key="9">
    <source>
        <dbReference type="Proteomes" id="UP000186922"/>
    </source>
</evidence>
<keyword evidence="4" id="KW-0456">Lyase</keyword>
<keyword evidence="6" id="KW-0472">Membrane</keyword>